<dbReference type="Proteomes" id="UP000243469">
    <property type="component" value="Unassembled WGS sequence"/>
</dbReference>
<evidence type="ECO:0000256" key="1">
    <source>
        <dbReference type="SAM" id="SignalP"/>
    </source>
</evidence>
<dbReference type="InterPro" id="IPR058248">
    <property type="entry name" value="Lxx211020-like"/>
</dbReference>
<feature type="chain" id="PRO_5013915957" description="Copper chaperone PCu(A)C" evidence="1">
    <location>
        <begin position="24"/>
        <end position="156"/>
    </location>
</feature>
<sequence>MIKAWLNRSLMVVAMATSSMAMAEVTVEDAYARAVPPGQMNSASFMVLKNNTAEDIALVSSRSSVAKVVELHNHINENGVMKMRQVAKINVPANGMTLLKPGSYHVMLIGLKQDLIAGENIDLELTFSDGSSQTLTLPIKKVMGGMMKHQKQNKHH</sequence>
<name>A0A2G6JQ21_NEPCE</name>
<evidence type="ECO:0000313" key="2">
    <source>
        <dbReference type="EMBL" id="PIE25521.1"/>
    </source>
</evidence>
<dbReference type="InterPro" id="IPR036182">
    <property type="entry name" value="PCuAC_sf"/>
</dbReference>
<comment type="caution">
    <text evidence="2">The sequence shown here is derived from an EMBL/GenBank/DDBJ whole genome shotgun (WGS) entry which is preliminary data.</text>
</comment>
<dbReference type="Pfam" id="PF04314">
    <property type="entry name" value="PCuAC"/>
    <property type="match status" value="1"/>
</dbReference>
<dbReference type="PANTHER" id="PTHR36302">
    <property type="entry name" value="BLR7088 PROTEIN"/>
    <property type="match status" value="1"/>
</dbReference>
<protein>
    <recommendedName>
        <fullName evidence="4">Copper chaperone PCu(A)C</fullName>
    </recommendedName>
</protein>
<organism evidence="2 3">
    <name type="scientific">Neptuniibacter caesariensis</name>
    <dbReference type="NCBI Taxonomy" id="207954"/>
    <lineage>
        <taxon>Bacteria</taxon>
        <taxon>Pseudomonadati</taxon>
        <taxon>Pseudomonadota</taxon>
        <taxon>Gammaproteobacteria</taxon>
        <taxon>Oceanospirillales</taxon>
        <taxon>Oceanospirillaceae</taxon>
        <taxon>Neptuniibacter</taxon>
    </lineage>
</organism>
<dbReference type="PANTHER" id="PTHR36302:SF1">
    <property type="entry name" value="COPPER CHAPERONE PCU(A)C"/>
    <property type="match status" value="1"/>
</dbReference>
<dbReference type="InterPro" id="IPR007410">
    <property type="entry name" value="LpqE-like"/>
</dbReference>
<dbReference type="SUPFAM" id="SSF110087">
    <property type="entry name" value="DR1885-like metal-binding protein"/>
    <property type="match status" value="1"/>
</dbReference>
<reference evidence="2 3" key="1">
    <citation type="submission" date="2017-10" db="EMBL/GenBank/DDBJ databases">
        <title>Novel microbial diversity and functional potential in the marine mammal oral microbiome.</title>
        <authorList>
            <person name="Dudek N.K."/>
            <person name="Sun C.L."/>
            <person name="Burstein D."/>
            <person name="Kantor R.S."/>
            <person name="Aliaga Goltsman D.S."/>
            <person name="Bik E.M."/>
            <person name="Thomas B.C."/>
            <person name="Banfield J.F."/>
            <person name="Relman D.A."/>
        </authorList>
    </citation>
    <scope>NUCLEOTIDE SEQUENCE [LARGE SCALE GENOMIC DNA]</scope>
    <source>
        <strain evidence="2">DOLJORAL78_47_21</strain>
    </source>
</reference>
<evidence type="ECO:0000313" key="3">
    <source>
        <dbReference type="Proteomes" id="UP000243469"/>
    </source>
</evidence>
<dbReference type="EMBL" id="PDSH01000003">
    <property type="protein sequence ID" value="PIE25521.1"/>
    <property type="molecule type" value="Genomic_DNA"/>
</dbReference>
<keyword evidence="1" id="KW-0732">Signal</keyword>
<feature type="signal peptide" evidence="1">
    <location>
        <begin position="1"/>
        <end position="23"/>
    </location>
</feature>
<dbReference type="AlphaFoldDB" id="A0A2G6JQ21"/>
<accession>A0A2G6JQ21</accession>
<dbReference type="Gene3D" id="2.60.40.1890">
    <property type="entry name" value="PCu(A)C copper chaperone"/>
    <property type="match status" value="1"/>
</dbReference>
<gene>
    <name evidence="2" type="ORF">CSA60_00075</name>
</gene>
<evidence type="ECO:0008006" key="4">
    <source>
        <dbReference type="Google" id="ProtNLM"/>
    </source>
</evidence>
<proteinExistence type="predicted"/>